<dbReference type="Gene3D" id="1.10.287.70">
    <property type="match status" value="1"/>
</dbReference>
<dbReference type="Proteomes" id="UP001345219">
    <property type="component" value="Chromosome 18"/>
</dbReference>
<dbReference type="Gene3D" id="3.40.190.10">
    <property type="entry name" value="Periplasmic binding protein-like II"/>
    <property type="match status" value="2"/>
</dbReference>
<evidence type="ECO:0000256" key="1">
    <source>
        <dbReference type="ARBA" id="ARBA00004141"/>
    </source>
</evidence>
<evidence type="ECO:0000256" key="6">
    <source>
        <dbReference type="ARBA" id="ARBA00023136"/>
    </source>
</evidence>
<feature type="domain" description="Ionotropic glutamate receptor C-terminal" evidence="13">
    <location>
        <begin position="464"/>
        <end position="807"/>
    </location>
</feature>
<feature type="signal peptide" evidence="12">
    <location>
        <begin position="1"/>
        <end position="23"/>
    </location>
</feature>
<accession>A0AAN7QR19</accession>
<comment type="caution">
    <text evidence="14">The sequence shown here is derived from an EMBL/GenBank/DDBJ whole genome shotgun (WGS) entry which is preliminary data.</text>
</comment>
<evidence type="ECO:0000259" key="13">
    <source>
        <dbReference type="SMART" id="SM00079"/>
    </source>
</evidence>
<keyword evidence="4 11" id="KW-1133">Transmembrane helix</keyword>
<evidence type="ECO:0000256" key="3">
    <source>
        <dbReference type="ARBA" id="ARBA00022692"/>
    </source>
</evidence>
<feature type="transmembrane region" description="Helical" evidence="11">
    <location>
        <begin position="651"/>
        <end position="676"/>
    </location>
</feature>
<dbReference type="InterPro" id="IPR015683">
    <property type="entry name" value="Ionotropic_Glu_rcpt"/>
</dbReference>
<keyword evidence="8" id="KW-0325">Glycoprotein</keyword>
<evidence type="ECO:0000256" key="12">
    <source>
        <dbReference type="SAM" id="SignalP"/>
    </source>
</evidence>
<keyword evidence="9" id="KW-1071">Ligand-gated ion channel</keyword>
<keyword evidence="7" id="KW-0675">Receptor</keyword>
<protein>
    <recommendedName>
        <fullName evidence="13">Ionotropic glutamate receptor C-terminal domain-containing protein</fullName>
    </recommendedName>
</protein>
<feature type="transmembrane region" description="Helical" evidence="11">
    <location>
        <begin position="831"/>
        <end position="852"/>
    </location>
</feature>
<evidence type="ECO:0000256" key="4">
    <source>
        <dbReference type="ARBA" id="ARBA00022989"/>
    </source>
</evidence>
<dbReference type="GO" id="GO:0015276">
    <property type="term" value="F:ligand-gated monoatomic ion channel activity"/>
    <property type="evidence" value="ECO:0007669"/>
    <property type="project" value="InterPro"/>
</dbReference>
<dbReference type="Pfam" id="PF01094">
    <property type="entry name" value="ANF_receptor"/>
    <property type="match status" value="1"/>
</dbReference>
<dbReference type="InterPro" id="IPR028082">
    <property type="entry name" value="Peripla_BP_I"/>
</dbReference>
<keyword evidence="10" id="KW-0407">Ion channel</keyword>
<dbReference type="SUPFAM" id="SSF53850">
    <property type="entry name" value="Periplasmic binding protein-like II"/>
    <property type="match status" value="1"/>
</dbReference>
<comment type="subcellular location">
    <subcellularLocation>
        <location evidence="1">Membrane</location>
        <topology evidence="1">Multi-pass membrane protein</topology>
    </subcellularLocation>
</comment>
<dbReference type="InterPro" id="IPR001828">
    <property type="entry name" value="ANF_lig-bd_rcpt"/>
</dbReference>
<keyword evidence="3 11" id="KW-0812">Transmembrane</keyword>
<gene>
    <name evidence="14" type="ORF">SAY87_023373</name>
</gene>
<evidence type="ECO:0000313" key="14">
    <source>
        <dbReference type="EMBL" id="KAK4775412.1"/>
    </source>
</evidence>
<dbReference type="Pfam" id="PF00060">
    <property type="entry name" value="Lig_chan"/>
    <property type="match status" value="1"/>
</dbReference>
<dbReference type="InterPro" id="IPR001320">
    <property type="entry name" value="Iontro_rcpt_C"/>
</dbReference>
<evidence type="ECO:0000256" key="11">
    <source>
        <dbReference type="SAM" id="Phobius"/>
    </source>
</evidence>
<name>A0AAN7QR19_9MYRT</name>
<dbReference type="GO" id="GO:0016020">
    <property type="term" value="C:membrane"/>
    <property type="evidence" value="ECO:0007669"/>
    <property type="project" value="UniProtKB-SubCell"/>
</dbReference>
<feature type="chain" id="PRO_5042952549" description="Ionotropic glutamate receptor C-terminal domain-containing protein" evidence="12">
    <location>
        <begin position="24"/>
        <end position="871"/>
    </location>
</feature>
<dbReference type="FunFam" id="1.10.287.70:FF:000172">
    <property type="entry name" value="Glutamate receptor"/>
    <property type="match status" value="1"/>
</dbReference>
<keyword evidence="15" id="KW-1185">Reference proteome</keyword>
<evidence type="ECO:0000256" key="10">
    <source>
        <dbReference type="ARBA" id="ARBA00023303"/>
    </source>
</evidence>
<keyword evidence="6 11" id="KW-0472">Membrane</keyword>
<feature type="transmembrane region" description="Helical" evidence="11">
    <location>
        <begin position="590"/>
        <end position="608"/>
    </location>
</feature>
<sequence length="871" mass="96785">MEVHIFGAMALILFLHLPRLAMSHGSSGTKDEKKVLHIGVILDFGSLLSNESRIALDIARRDFSAHSRGYKLKLHYENSGGKPVQAVSSAGRLIKSKKVMAIIGPETWKTTELVAELANQFQVPTISLARNPSGSTTPGLIEMGNDGSKEIKCIANIVQSYNRRRVVTIYEEDAYNDNHSLSLYLSLGLQDVGSEIEDRVVFPPFSSLVDPESGVKEKLRKFRGKPSPVFVLLDLSLPMAGHLFREADRMGLFRGDSIWILSVKFFSLLASAADPSIVMPFAKAGGANIGLVAEADLPNVSNNRRYSDFSRKFHSKAKHKAVGNNYMNYMISPGIHALRAYDSLTILTNAVIGASTTEITDPEFIVKRVLSQSRSFDGLSGKIAFKDGRMLDPGKVGLVSMLGASSKWLGNEVKVQSCEQQVLCNINSGSVEDTSNIGYSNGAAVTGRCFVQPDVHQSHQSSMKIVVPSPTPFDKFVKEMDDSSGSGGKTTRYSGFCIDVFNEILSILNRSQTFVPDFHSSGSSTYDNLVESVHNKTYEAAVGDITILADRSKIVEFTQPFIESGLSMIVVEGRDEKKTWIFLKPFTPTMWMATGFVLICTMLTVWFLEQPVNPEFRGPWKNQLATALWFTFSSLFLAHRERIYGNLTRTVIVMWLFMALILTQSYTASLTSMLTVQRLKPNEITMEWLKQHNSKVGCDDSTFLCHYLESVHNFSRDVIVGISNYTELYVQLKSGRIKAAFVEYPYERAFLSLYCKGFSVTHQSYRFGGFGFVFQNGSSWTAKFSEAILELSESGKLKRISDLWFSQECLTENASTSSDPDTHSLGLDSFWALYVFSLGTSTLCMMFSSFFLKSGNAQVNINDQLEDDDAN</sequence>
<keyword evidence="2" id="KW-0813">Transport</keyword>
<dbReference type="SUPFAM" id="SSF53822">
    <property type="entry name" value="Periplasmic binding protein-like I"/>
    <property type="match status" value="1"/>
</dbReference>
<dbReference type="Pfam" id="PF10613">
    <property type="entry name" value="Lig_chan-Glu_bd"/>
    <property type="match status" value="1"/>
</dbReference>
<evidence type="ECO:0000256" key="7">
    <source>
        <dbReference type="ARBA" id="ARBA00023170"/>
    </source>
</evidence>
<dbReference type="AlphaFoldDB" id="A0AAN7QR19"/>
<evidence type="ECO:0000256" key="9">
    <source>
        <dbReference type="ARBA" id="ARBA00023286"/>
    </source>
</evidence>
<evidence type="ECO:0000256" key="2">
    <source>
        <dbReference type="ARBA" id="ARBA00022448"/>
    </source>
</evidence>
<keyword evidence="5" id="KW-0406">Ion transport</keyword>
<dbReference type="PANTHER" id="PTHR18966">
    <property type="entry name" value="IONOTROPIC GLUTAMATE RECEPTOR"/>
    <property type="match status" value="1"/>
</dbReference>
<keyword evidence="12" id="KW-0732">Signal</keyword>
<dbReference type="SMART" id="SM00079">
    <property type="entry name" value="PBPe"/>
    <property type="match status" value="1"/>
</dbReference>
<evidence type="ECO:0000313" key="15">
    <source>
        <dbReference type="Proteomes" id="UP001345219"/>
    </source>
</evidence>
<dbReference type="InterPro" id="IPR019594">
    <property type="entry name" value="Glu/Gly-bd"/>
</dbReference>
<dbReference type="EMBL" id="JAXIOK010000003">
    <property type="protein sequence ID" value="KAK4775412.1"/>
    <property type="molecule type" value="Genomic_DNA"/>
</dbReference>
<organism evidence="14 15">
    <name type="scientific">Trapa incisa</name>
    <dbReference type="NCBI Taxonomy" id="236973"/>
    <lineage>
        <taxon>Eukaryota</taxon>
        <taxon>Viridiplantae</taxon>
        <taxon>Streptophyta</taxon>
        <taxon>Embryophyta</taxon>
        <taxon>Tracheophyta</taxon>
        <taxon>Spermatophyta</taxon>
        <taxon>Magnoliopsida</taxon>
        <taxon>eudicotyledons</taxon>
        <taxon>Gunneridae</taxon>
        <taxon>Pentapetalae</taxon>
        <taxon>rosids</taxon>
        <taxon>malvids</taxon>
        <taxon>Myrtales</taxon>
        <taxon>Lythraceae</taxon>
        <taxon>Trapa</taxon>
    </lineage>
</organism>
<evidence type="ECO:0000256" key="5">
    <source>
        <dbReference type="ARBA" id="ARBA00023065"/>
    </source>
</evidence>
<reference evidence="14 15" key="1">
    <citation type="journal article" date="2023" name="Hortic Res">
        <title>Pangenome of water caltrop reveals structural variations and asymmetric subgenome divergence after allopolyploidization.</title>
        <authorList>
            <person name="Zhang X."/>
            <person name="Chen Y."/>
            <person name="Wang L."/>
            <person name="Yuan Y."/>
            <person name="Fang M."/>
            <person name="Shi L."/>
            <person name="Lu R."/>
            <person name="Comes H.P."/>
            <person name="Ma Y."/>
            <person name="Chen Y."/>
            <person name="Huang G."/>
            <person name="Zhou Y."/>
            <person name="Zheng Z."/>
            <person name="Qiu Y."/>
        </authorList>
    </citation>
    <scope>NUCLEOTIDE SEQUENCE [LARGE SCALE GENOMIC DNA]</scope>
    <source>
        <tissue evidence="14">Roots</tissue>
    </source>
</reference>
<dbReference type="Gene3D" id="3.40.50.2300">
    <property type="match status" value="2"/>
</dbReference>
<evidence type="ECO:0000256" key="8">
    <source>
        <dbReference type="ARBA" id="ARBA00023180"/>
    </source>
</evidence>
<proteinExistence type="predicted"/>